<dbReference type="WBParaSite" id="HPBE_0000525501-mRNA-1">
    <property type="protein sequence ID" value="HPBE_0000525501-mRNA-1"/>
    <property type="gene ID" value="HPBE_0000525501"/>
</dbReference>
<dbReference type="InterPro" id="IPR027124">
    <property type="entry name" value="Swc5/CFDP1/2"/>
</dbReference>
<evidence type="ECO:0000313" key="3">
    <source>
        <dbReference type="WBParaSite" id="HPBE_0000525501-mRNA-1"/>
    </source>
</evidence>
<sequence>MTAAMSYFPCTSSQSGCSERAKNEFWSLLDEKTAEVPSQDVIVVAGDLNGHVGAAKDRYSCHGGLDFGSRNTDGERVLEYAESYDLTIVLFIHQISET</sequence>
<accession>A0A3P7XDN4</accession>
<dbReference type="EMBL" id="UZAH01025439">
    <property type="protein sequence ID" value="VDO63929.1"/>
    <property type="molecule type" value="Genomic_DNA"/>
</dbReference>
<keyword evidence="2" id="KW-1185">Reference proteome</keyword>
<dbReference type="PANTHER" id="PTHR23227">
    <property type="entry name" value="BUCENTAUR RELATED"/>
    <property type="match status" value="1"/>
</dbReference>
<reference evidence="1 2" key="1">
    <citation type="submission" date="2018-11" db="EMBL/GenBank/DDBJ databases">
        <authorList>
            <consortium name="Pathogen Informatics"/>
        </authorList>
    </citation>
    <scope>NUCLEOTIDE SEQUENCE [LARGE SCALE GENOMIC DNA]</scope>
</reference>
<dbReference type="InterPro" id="IPR036691">
    <property type="entry name" value="Endo/exonu/phosph_ase_sf"/>
</dbReference>
<organism evidence="2 3">
    <name type="scientific">Heligmosomoides polygyrus</name>
    <name type="common">Parasitic roundworm</name>
    <dbReference type="NCBI Taxonomy" id="6339"/>
    <lineage>
        <taxon>Eukaryota</taxon>
        <taxon>Metazoa</taxon>
        <taxon>Ecdysozoa</taxon>
        <taxon>Nematoda</taxon>
        <taxon>Chromadorea</taxon>
        <taxon>Rhabditida</taxon>
        <taxon>Rhabditina</taxon>
        <taxon>Rhabditomorpha</taxon>
        <taxon>Strongyloidea</taxon>
        <taxon>Heligmosomidae</taxon>
        <taxon>Heligmosomoides</taxon>
    </lineage>
</organism>
<reference evidence="3" key="2">
    <citation type="submission" date="2019-09" db="UniProtKB">
        <authorList>
            <consortium name="WormBaseParasite"/>
        </authorList>
    </citation>
    <scope>IDENTIFICATION</scope>
</reference>
<proteinExistence type="predicted"/>
<dbReference type="Gene3D" id="3.60.10.10">
    <property type="entry name" value="Endonuclease/exonuclease/phosphatase"/>
    <property type="match status" value="1"/>
</dbReference>
<gene>
    <name evidence="1" type="ORF">HPBE_LOCUS5256</name>
</gene>
<dbReference type="OrthoDB" id="5867484at2759"/>
<dbReference type="Proteomes" id="UP000050761">
    <property type="component" value="Unassembled WGS sequence"/>
</dbReference>
<evidence type="ECO:0000313" key="1">
    <source>
        <dbReference type="EMBL" id="VDO63929.1"/>
    </source>
</evidence>
<protein>
    <submittedName>
        <fullName evidence="3">Endo/exonuclease/phosphatase domain-containing protein</fullName>
    </submittedName>
</protein>
<name>A0A183FFG3_HELPZ</name>
<evidence type="ECO:0000313" key="2">
    <source>
        <dbReference type="Proteomes" id="UP000050761"/>
    </source>
</evidence>
<accession>A0A183FFG3</accession>
<dbReference type="AlphaFoldDB" id="A0A183FFG3"/>
<dbReference type="PANTHER" id="PTHR23227:SF67">
    <property type="entry name" value="CRANIOFACIAL DEVELOPMENT PROTEIN 2-LIKE"/>
    <property type="match status" value="1"/>
</dbReference>